<dbReference type="Proteomes" id="UP000007800">
    <property type="component" value="Unassembled WGS sequence"/>
</dbReference>
<dbReference type="GeneID" id="9037671"/>
<keyword evidence="2" id="KW-1185">Reference proteome</keyword>
<sequence length="434" mass="49161">MTYNGRANEALEHALKKAHEKCAGSLGRYISFDIQNSGIRKVTLEELLEYCNKWYDKEIDKFEDAWKPEIGPHKDSGGRGYSEEEEVWGEYYIRAELDHGLTITNGNVVWYCMQIWPDAVIDKLGTRWRPRSNAVARGKTHDHKTQGEKGGVYVADEGHNAVACIGSPMLCRAVMPILAAMAAGIPDAKMVASCAPEFDIFWEYVGWNKHMPPPEAPPGKSDGTGRWRNSRAYDQENNEDDTFMATLFMQENDALLEQLWCSVGEYNRTAGHWTGGNCNPGVSWSRDDFVDQLMLWWPFALIEEVGRFRYRPEFMDKGGVYLDLGGYYTCVQTKEAWAQAMMCMLSSIMCGIPSEIAALLPACDPFWDLVVDIKGPEAVRAQREAIRDARDSRFGEAWQRQRFFKLYGSTCEFRPSVWLPKFVVTGNLCGVRGG</sequence>
<protein>
    <submittedName>
        <fullName evidence="1">Uncharacterized protein</fullName>
    </submittedName>
</protein>
<dbReference type="OrthoDB" id="10336008at2759"/>
<gene>
    <name evidence="1" type="ORF">Pmar_PMAR019652</name>
</gene>
<dbReference type="EMBL" id="GG681416">
    <property type="protein sequence ID" value="EER04618.1"/>
    <property type="molecule type" value="Genomic_DNA"/>
</dbReference>
<dbReference type="RefSeq" id="XP_002772802.1">
    <property type="nucleotide sequence ID" value="XM_002772756.1"/>
</dbReference>
<dbReference type="InParanoid" id="C5LFA3"/>
<reference evidence="1 2" key="1">
    <citation type="submission" date="2008-07" db="EMBL/GenBank/DDBJ databases">
        <authorList>
            <person name="El-Sayed N."/>
            <person name="Caler E."/>
            <person name="Inman J."/>
            <person name="Amedeo P."/>
            <person name="Hass B."/>
            <person name="Wortman J."/>
        </authorList>
    </citation>
    <scope>NUCLEOTIDE SEQUENCE [LARGE SCALE GENOMIC DNA]</scope>
    <source>
        <strain evidence="2">ATCC 50983 / TXsc</strain>
    </source>
</reference>
<organism evidence="2">
    <name type="scientific">Perkinsus marinus (strain ATCC 50983 / TXsc)</name>
    <dbReference type="NCBI Taxonomy" id="423536"/>
    <lineage>
        <taxon>Eukaryota</taxon>
        <taxon>Sar</taxon>
        <taxon>Alveolata</taxon>
        <taxon>Perkinsozoa</taxon>
        <taxon>Perkinsea</taxon>
        <taxon>Perkinsida</taxon>
        <taxon>Perkinsidae</taxon>
        <taxon>Perkinsus</taxon>
    </lineage>
</organism>
<dbReference type="AlphaFoldDB" id="C5LFA3"/>
<evidence type="ECO:0000313" key="2">
    <source>
        <dbReference type="Proteomes" id="UP000007800"/>
    </source>
</evidence>
<evidence type="ECO:0000313" key="1">
    <source>
        <dbReference type="EMBL" id="EER04618.1"/>
    </source>
</evidence>
<accession>C5LFA3</accession>
<name>C5LFA3_PERM5</name>
<proteinExistence type="predicted"/>